<reference evidence="2 3" key="1">
    <citation type="journal article" date="2016" name="Mol. Biol. Evol.">
        <title>Comparative Genomics of Early-Diverging Mushroom-Forming Fungi Provides Insights into the Origins of Lignocellulose Decay Capabilities.</title>
        <authorList>
            <person name="Nagy L.G."/>
            <person name="Riley R."/>
            <person name="Tritt A."/>
            <person name="Adam C."/>
            <person name="Daum C."/>
            <person name="Floudas D."/>
            <person name="Sun H."/>
            <person name="Yadav J.S."/>
            <person name="Pangilinan J."/>
            <person name="Larsson K.H."/>
            <person name="Matsuura K."/>
            <person name="Barry K."/>
            <person name="Labutti K."/>
            <person name="Kuo R."/>
            <person name="Ohm R.A."/>
            <person name="Bhattacharya S.S."/>
            <person name="Shirouzu T."/>
            <person name="Yoshinaga Y."/>
            <person name="Martin F.M."/>
            <person name="Grigoriev I.V."/>
            <person name="Hibbett D.S."/>
        </authorList>
    </citation>
    <scope>NUCLEOTIDE SEQUENCE [LARGE SCALE GENOMIC DNA]</scope>
    <source>
        <strain evidence="2 3">HHB10207 ss-3</strain>
    </source>
</reference>
<evidence type="ECO:0000256" key="1">
    <source>
        <dbReference type="SAM" id="MobiDB-lite"/>
    </source>
</evidence>
<feature type="compositionally biased region" description="Basic and acidic residues" evidence="1">
    <location>
        <begin position="1"/>
        <end position="11"/>
    </location>
</feature>
<name>A0A166FQ73_9AGAM</name>
<organism evidence="2 3">
    <name type="scientific">Sistotremastrum suecicum HHB10207 ss-3</name>
    <dbReference type="NCBI Taxonomy" id="1314776"/>
    <lineage>
        <taxon>Eukaryota</taxon>
        <taxon>Fungi</taxon>
        <taxon>Dikarya</taxon>
        <taxon>Basidiomycota</taxon>
        <taxon>Agaricomycotina</taxon>
        <taxon>Agaricomycetes</taxon>
        <taxon>Sistotremastrales</taxon>
        <taxon>Sistotremastraceae</taxon>
        <taxon>Sistotremastrum</taxon>
    </lineage>
</organism>
<dbReference type="STRING" id="1314776.A0A166FQ73"/>
<sequence>MSAETETRSRASTDPSDISGSSSTNAATQALLETVKAAIRDAVDAEFERRVQQQALTPATHASAYMGQEIIYAAPATYSDPTLKYLWTLFPTVEMKELLQVINHELRGADFYKLSSDYTEGIDYPTPHSLIIPLLIYFQILAAHAFASGYDESSHLISRYTSTYFIHLTWLIGEYEWLAVLRYHMDFYAKRRHEMASGISSNWETVDENLFYRYVGGRYNDTGRFGTHGGKCLDSRCMCGKPHICLTCGQKAHAPSRRESNQRL</sequence>
<dbReference type="Proteomes" id="UP000076798">
    <property type="component" value="Unassembled WGS sequence"/>
</dbReference>
<feature type="region of interest" description="Disordered" evidence="1">
    <location>
        <begin position="1"/>
        <end position="24"/>
    </location>
</feature>
<evidence type="ECO:0000313" key="3">
    <source>
        <dbReference type="Proteomes" id="UP000076798"/>
    </source>
</evidence>
<dbReference type="AlphaFoldDB" id="A0A166FQ73"/>
<keyword evidence="3" id="KW-1185">Reference proteome</keyword>
<evidence type="ECO:0000313" key="2">
    <source>
        <dbReference type="EMBL" id="KZT40892.1"/>
    </source>
</evidence>
<proteinExistence type="predicted"/>
<dbReference type="EMBL" id="KV428027">
    <property type="protein sequence ID" value="KZT40892.1"/>
    <property type="molecule type" value="Genomic_DNA"/>
</dbReference>
<gene>
    <name evidence="2" type="ORF">SISSUDRAFT_416604</name>
</gene>
<protein>
    <submittedName>
        <fullName evidence="2">Uncharacterized protein</fullName>
    </submittedName>
</protein>
<dbReference type="OrthoDB" id="3051534at2759"/>
<accession>A0A166FQ73</accession>
<feature type="compositionally biased region" description="Low complexity" evidence="1">
    <location>
        <begin position="12"/>
        <end position="24"/>
    </location>
</feature>